<keyword evidence="2" id="KW-1185">Reference proteome</keyword>
<dbReference type="eggNOG" id="COG1012">
    <property type="taxonomic scope" value="Bacteria"/>
</dbReference>
<evidence type="ECO:0000313" key="2">
    <source>
        <dbReference type="Proteomes" id="UP000000662"/>
    </source>
</evidence>
<dbReference type="Gene3D" id="3.40.605.10">
    <property type="entry name" value="Aldehyde Dehydrogenase, Chain A, domain 1"/>
    <property type="match status" value="1"/>
</dbReference>
<dbReference type="Proteomes" id="UP000000662">
    <property type="component" value="Chromosome 2"/>
</dbReference>
<proteinExistence type="predicted"/>
<dbReference type="GO" id="GO:0016491">
    <property type="term" value="F:oxidoreductase activity"/>
    <property type="evidence" value="ECO:0007669"/>
    <property type="project" value="InterPro"/>
</dbReference>
<dbReference type="AlphaFoldDB" id="Q0B7K6"/>
<accession>Q0B7K6</accession>
<organism evidence="1 2">
    <name type="scientific">Burkholderia ambifaria (strain ATCC BAA-244 / DSM 16087 / CCUG 44356 / LMG 19182 / AMMD)</name>
    <name type="common">Burkholderia cepacia (strain AMMD)</name>
    <dbReference type="NCBI Taxonomy" id="339670"/>
    <lineage>
        <taxon>Bacteria</taxon>
        <taxon>Pseudomonadati</taxon>
        <taxon>Pseudomonadota</taxon>
        <taxon>Betaproteobacteria</taxon>
        <taxon>Burkholderiales</taxon>
        <taxon>Burkholderiaceae</taxon>
        <taxon>Burkholderia</taxon>
        <taxon>Burkholderia cepacia complex</taxon>
    </lineage>
</organism>
<name>Q0B7K6_BURCM</name>
<dbReference type="GeneID" id="93087279"/>
<dbReference type="PATRIC" id="fig|339670.21.peg.4621"/>
<dbReference type="EMBL" id="CP000441">
    <property type="protein sequence ID" value="ABI89867.1"/>
    <property type="molecule type" value="Genomic_DNA"/>
</dbReference>
<dbReference type="KEGG" id="bam:Bamb_4315"/>
<protein>
    <submittedName>
        <fullName evidence="1">Succinate-semialdehyde dehydrogenase (NAD(P)+)</fullName>
    </submittedName>
</protein>
<evidence type="ECO:0000313" key="1">
    <source>
        <dbReference type="EMBL" id="ABI89867.1"/>
    </source>
</evidence>
<sequence>MLTGHPVPIRSQCHVDGRWLSSDSGATLDVRNPADRSVIGQVPILDRAQIVAQVRQAVDQVADRIAAGAR</sequence>
<dbReference type="InterPro" id="IPR016161">
    <property type="entry name" value="Ald_DH/histidinol_DH"/>
</dbReference>
<gene>
    <name evidence="1" type="ordered locus">Bamb_4315</name>
</gene>
<dbReference type="SUPFAM" id="SSF53720">
    <property type="entry name" value="ALDH-like"/>
    <property type="match status" value="1"/>
</dbReference>
<reference evidence="1" key="1">
    <citation type="submission" date="2006-08" db="EMBL/GenBank/DDBJ databases">
        <title>Complete sequence of Chromosome 2 of Burkholderia cepacia AMMD.</title>
        <authorList>
            <consortium name="US DOE Joint Genome Institute"/>
            <person name="Copeland A."/>
            <person name="Lucas S."/>
            <person name="Lapidus A."/>
            <person name="Barry K."/>
            <person name="Detter J.C."/>
            <person name="Glavina del Rio T."/>
            <person name="Hammon N."/>
            <person name="Israni S."/>
            <person name="Pitluck S."/>
            <person name="Bruce D."/>
            <person name="Chain P."/>
            <person name="Malfatti S."/>
            <person name="Shin M."/>
            <person name="Vergez L."/>
            <person name="Schmutz J."/>
            <person name="Larimer F."/>
            <person name="Land M."/>
            <person name="Hauser L."/>
            <person name="Kyrpides N."/>
            <person name="Kim E."/>
            <person name="Parke J."/>
            <person name="Coenye T."/>
            <person name="Konstantinidis K."/>
            <person name="Ramette A."/>
            <person name="Tiedje J."/>
            <person name="Richardson P."/>
        </authorList>
    </citation>
    <scope>NUCLEOTIDE SEQUENCE</scope>
    <source>
        <strain evidence="1">AMMD</strain>
    </source>
</reference>
<dbReference type="RefSeq" id="WP_011659300.1">
    <property type="nucleotide sequence ID" value="NC_008391.1"/>
</dbReference>
<dbReference type="InterPro" id="IPR016162">
    <property type="entry name" value="Ald_DH_N"/>
</dbReference>